<evidence type="ECO:0000313" key="2">
    <source>
        <dbReference type="EMBL" id="THC95126.1"/>
    </source>
</evidence>
<feature type="domain" description="Arrestin C-terminal-like" evidence="1">
    <location>
        <begin position="68"/>
        <end position="218"/>
    </location>
</feature>
<accession>A0A4S3JI09</accession>
<proteinExistence type="predicted"/>
<evidence type="ECO:0000259" key="1">
    <source>
        <dbReference type="SMART" id="SM01017"/>
    </source>
</evidence>
<dbReference type="SMART" id="SM01017">
    <property type="entry name" value="Arrestin_C"/>
    <property type="match status" value="1"/>
</dbReference>
<dbReference type="VEuPathDB" id="FungiDB:EYZ11_005410"/>
<dbReference type="STRING" id="1220188.A0A4S3JI09"/>
<comment type="caution">
    <text evidence="2">The sequence shown here is derived from an EMBL/GenBank/DDBJ whole genome shotgun (WGS) entry which is preliminary data.</text>
</comment>
<reference evidence="2 3" key="1">
    <citation type="submission" date="2019-03" db="EMBL/GenBank/DDBJ databases">
        <title>The genome sequence of a newly discovered highly antifungal drug resistant Aspergillus species, Aspergillus tanneri NIH 1004.</title>
        <authorList>
            <person name="Mounaud S."/>
            <person name="Singh I."/>
            <person name="Joardar V."/>
            <person name="Pakala S."/>
            <person name="Pakala S."/>
            <person name="Venepally P."/>
            <person name="Hoover J."/>
            <person name="Nierman W."/>
            <person name="Chung J."/>
            <person name="Losada L."/>
        </authorList>
    </citation>
    <scope>NUCLEOTIDE SEQUENCE [LARGE SCALE GENOMIC DNA]</scope>
    <source>
        <strain evidence="2 3">NIH1004</strain>
    </source>
</reference>
<dbReference type="Pfam" id="PF02752">
    <property type="entry name" value="Arrestin_C"/>
    <property type="match status" value="1"/>
</dbReference>
<organism evidence="2 3">
    <name type="scientific">Aspergillus tanneri</name>
    <dbReference type="NCBI Taxonomy" id="1220188"/>
    <lineage>
        <taxon>Eukaryota</taxon>
        <taxon>Fungi</taxon>
        <taxon>Dikarya</taxon>
        <taxon>Ascomycota</taxon>
        <taxon>Pezizomycotina</taxon>
        <taxon>Eurotiomycetes</taxon>
        <taxon>Eurotiomycetidae</taxon>
        <taxon>Eurotiales</taxon>
        <taxon>Aspergillaceae</taxon>
        <taxon>Aspergillus</taxon>
        <taxon>Aspergillus subgen. Circumdati</taxon>
    </lineage>
</organism>
<sequence length="251" mass="28555">MQEEIEQKYFTLETMKGLKGSSIIYRFRAVIGRRYIRNLIVEKPLRIVRTLQSDALALIQPSYVEGVWENKLEYSISTPAVALVLGTTVPVEVSLTPLLRSLHIGKVDFELVERQQIVLNPGEPEPLTFKRTFTETVLRDTYLVQETDLLATDDIQERYQFSHLLDLPGCLNACRQDVDELGIQIKHTLNCRIYLHKPDGNSARVYVGLPVVLILSPTVEIDDCSNIKTHVAAMDSPPQYGEYTFDVPYSE</sequence>
<protein>
    <recommendedName>
        <fullName evidence="1">Arrestin C-terminal-like domain-containing protein</fullName>
    </recommendedName>
</protein>
<dbReference type="InterPro" id="IPR011022">
    <property type="entry name" value="Arrestin_C-like"/>
</dbReference>
<gene>
    <name evidence="2" type="ORF">EYZ11_005410</name>
</gene>
<dbReference type="AlphaFoldDB" id="A0A4S3JI09"/>
<name>A0A4S3JI09_9EURO</name>
<dbReference type="EMBL" id="SOSA01000172">
    <property type="protein sequence ID" value="THC95126.1"/>
    <property type="molecule type" value="Genomic_DNA"/>
</dbReference>
<evidence type="ECO:0000313" key="3">
    <source>
        <dbReference type="Proteomes" id="UP000308092"/>
    </source>
</evidence>
<keyword evidence="3" id="KW-1185">Reference proteome</keyword>
<dbReference type="Proteomes" id="UP000308092">
    <property type="component" value="Unassembled WGS sequence"/>
</dbReference>